<dbReference type="InterPro" id="IPR003838">
    <property type="entry name" value="ABC3_permease_C"/>
</dbReference>
<dbReference type="PATRIC" id="fig|1502723.3.peg.4374"/>
<reference evidence="8 9" key="2">
    <citation type="journal article" date="2016" name="Genome Announc.">
        <title>Permanent Draft Genome Sequences for Two Variants of Frankia sp. Strain CpI1, the First Frankia Strain Isolated from Root Nodules of Comptonia peregrina.</title>
        <authorList>
            <person name="Oshone R."/>
            <person name="Hurst S.G.IV."/>
            <person name="Abebe-Akele F."/>
            <person name="Simpson S."/>
            <person name="Morris K."/>
            <person name="Thomas W.K."/>
            <person name="Tisa L.S."/>
        </authorList>
    </citation>
    <scope>NUCLEOTIDE SEQUENCE [LARGE SCALE GENOMIC DNA]</scope>
    <source>
        <strain evidence="9">CpI1-S</strain>
    </source>
</reference>
<reference evidence="9" key="1">
    <citation type="submission" date="2015-02" db="EMBL/GenBank/DDBJ databases">
        <title>Draft Genome of Frankia sp. CpI1-S.</title>
        <authorList>
            <person name="Oshone R.T."/>
            <person name="Ngom M."/>
            <person name="Ghodhbane-Gtari F."/>
            <person name="Gtari M."/>
            <person name="Morris K."/>
            <person name="Thomas K."/>
            <person name="Sen A."/>
            <person name="Tisa L.S."/>
        </authorList>
    </citation>
    <scope>NUCLEOTIDE SEQUENCE [LARGE SCALE GENOMIC DNA]</scope>
    <source>
        <strain evidence="9">CpI1-S</strain>
    </source>
</reference>
<keyword evidence="5 6" id="KW-0472">Membrane</keyword>
<evidence type="ECO:0000256" key="5">
    <source>
        <dbReference type="ARBA" id="ARBA00023136"/>
    </source>
</evidence>
<protein>
    <submittedName>
        <fullName evidence="8">FtsX-like permease family</fullName>
    </submittedName>
</protein>
<evidence type="ECO:0000256" key="2">
    <source>
        <dbReference type="ARBA" id="ARBA00022475"/>
    </source>
</evidence>
<feature type="transmembrane region" description="Helical" evidence="6">
    <location>
        <begin position="599"/>
        <end position="620"/>
    </location>
</feature>
<evidence type="ECO:0000259" key="7">
    <source>
        <dbReference type="Pfam" id="PF02687"/>
    </source>
</evidence>
<keyword evidence="3 6" id="KW-0812">Transmembrane</keyword>
<name>A0A0D8BAL6_9ACTN</name>
<keyword evidence="9" id="KW-1185">Reference proteome</keyword>
<proteinExistence type="predicted"/>
<gene>
    <name evidence="8" type="ORF">FF36_04442</name>
</gene>
<evidence type="ECO:0000313" key="8">
    <source>
        <dbReference type="EMBL" id="KJE21211.1"/>
    </source>
</evidence>
<dbReference type="OrthoDB" id="4333041at2"/>
<feature type="transmembrane region" description="Helical" evidence="6">
    <location>
        <begin position="211"/>
        <end position="234"/>
    </location>
</feature>
<keyword evidence="4 6" id="KW-1133">Transmembrane helix</keyword>
<dbReference type="InterPro" id="IPR038766">
    <property type="entry name" value="Membrane_comp_ABC_pdt"/>
</dbReference>
<feature type="transmembrane region" description="Helical" evidence="6">
    <location>
        <begin position="118"/>
        <end position="137"/>
    </location>
</feature>
<dbReference type="AlphaFoldDB" id="A0A0D8BAL6"/>
<dbReference type="EMBL" id="JYFN01000041">
    <property type="protein sequence ID" value="KJE21211.1"/>
    <property type="molecule type" value="Genomic_DNA"/>
</dbReference>
<dbReference type="GO" id="GO:0005886">
    <property type="term" value="C:plasma membrane"/>
    <property type="evidence" value="ECO:0007669"/>
    <property type="project" value="UniProtKB-SubCell"/>
</dbReference>
<dbReference type="Pfam" id="PF02687">
    <property type="entry name" value="FtsX"/>
    <property type="match status" value="1"/>
</dbReference>
<dbReference type="Proteomes" id="UP000032545">
    <property type="component" value="Unassembled WGS sequence"/>
</dbReference>
<feature type="transmembrane region" description="Helical" evidence="6">
    <location>
        <begin position="20"/>
        <end position="42"/>
    </location>
</feature>
<sequence length="636" mass="65137">MSSHRLFAAEIRAYPGRVAGAAAACAVTAAGVGACLLLILAVNSPGYPADSPAAASAKDAENLLSLLLSLLLMGAVLVIGSTVSLWTGQRLEQFAVLRALGVTAERLRWLVGGDVARLALPAAALGAAVGTLPAAYLGRRLLIGRELFPSSAHLPSAALCLAVMGGVCVGSAAVAVLAALGSVFAAGRVTAIGLLRDAGLAMAPSRNPVRLVAGLVMAAMLCLPILVLLTFLSLPGVYKAALASGLALMIIPSLAVLAPWIMPTLTRPVCAALRILDRRVGPIAAAGLRAAPLRTAAIAVPVLLSVGTAVCLLGSGATMGAAIQRQTEQGLLADGVVAAQPGARLPITPGAIRGATATALVATELTPPATTLDDQPEAARTWGVEGGSLGQFLDLGVKHGQLADLREGTFAAGAAQTEQHHWRLGQPVALRLSDGRVQSLRLVAVYRRDLAFPEFLLPRSSALAHTAHPHAEQILLSGDIRGWPRLPGQELSSRAEYLDRLTPRSPQDNLAGHLVVAVVSGYALLAAANICALAQRDRRAQRAHLRALGLSRLQLARCALYEVLGAALVGVGLSAGTALVCLSPFALALGLGPLPILDVPWSLGVLAAAFAAVTVPTLLATHPMRGIDRQFATGAP</sequence>
<keyword evidence="2" id="KW-1003">Cell membrane</keyword>
<accession>A0A0D8BAL6</accession>
<organism evidence="8 9">
    <name type="scientific">Frankia torreyi</name>
    <dbReference type="NCBI Taxonomy" id="1856"/>
    <lineage>
        <taxon>Bacteria</taxon>
        <taxon>Bacillati</taxon>
        <taxon>Actinomycetota</taxon>
        <taxon>Actinomycetes</taxon>
        <taxon>Frankiales</taxon>
        <taxon>Frankiaceae</taxon>
        <taxon>Frankia</taxon>
    </lineage>
</organism>
<comment type="caution">
    <text evidence="8">The sequence shown here is derived from an EMBL/GenBank/DDBJ whole genome shotgun (WGS) entry which is preliminary data.</text>
</comment>
<evidence type="ECO:0000256" key="3">
    <source>
        <dbReference type="ARBA" id="ARBA00022692"/>
    </source>
</evidence>
<feature type="transmembrane region" description="Helical" evidence="6">
    <location>
        <begin position="555"/>
        <end position="587"/>
    </location>
</feature>
<evidence type="ECO:0000313" key="9">
    <source>
        <dbReference type="Proteomes" id="UP000032545"/>
    </source>
</evidence>
<dbReference type="PROSITE" id="PS51257">
    <property type="entry name" value="PROKAR_LIPOPROTEIN"/>
    <property type="match status" value="1"/>
</dbReference>
<feature type="transmembrane region" description="Helical" evidence="6">
    <location>
        <begin position="63"/>
        <end position="86"/>
    </location>
</feature>
<dbReference type="PANTHER" id="PTHR30287">
    <property type="entry name" value="MEMBRANE COMPONENT OF PREDICTED ABC SUPERFAMILY METABOLITE UPTAKE TRANSPORTER"/>
    <property type="match status" value="1"/>
</dbReference>
<evidence type="ECO:0000256" key="6">
    <source>
        <dbReference type="SAM" id="Phobius"/>
    </source>
</evidence>
<comment type="subcellular location">
    <subcellularLocation>
        <location evidence="1">Cell membrane</location>
        <topology evidence="1">Multi-pass membrane protein</topology>
    </subcellularLocation>
</comment>
<feature type="transmembrane region" description="Helical" evidence="6">
    <location>
        <begin position="510"/>
        <end position="534"/>
    </location>
</feature>
<evidence type="ECO:0000256" key="1">
    <source>
        <dbReference type="ARBA" id="ARBA00004651"/>
    </source>
</evidence>
<feature type="domain" description="ABC3 transporter permease C-terminal" evidence="7">
    <location>
        <begin position="67"/>
        <end position="178"/>
    </location>
</feature>
<feature type="transmembrane region" description="Helical" evidence="6">
    <location>
        <begin position="158"/>
        <end position="191"/>
    </location>
</feature>
<evidence type="ECO:0000256" key="4">
    <source>
        <dbReference type="ARBA" id="ARBA00022989"/>
    </source>
</evidence>
<dbReference type="RefSeq" id="WP_044886970.1">
    <property type="nucleotide sequence ID" value="NZ_JYFN01000041.1"/>
</dbReference>
<feature type="transmembrane region" description="Helical" evidence="6">
    <location>
        <begin position="241"/>
        <end position="262"/>
    </location>
</feature>
<dbReference type="PANTHER" id="PTHR30287:SF2">
    <property type="entry name" value="BLL1001 PROTEIN"/>
    <property type="match status" value="1"/>
</dbReference>